<reference evidence="1" key="1">
    <citation type="submission" date="2015-07" db="EMBL/GenBank/DDBJ databases">
        <title>Transcriptome Assembly of Anthurium amnicola.</title>
        <authorList>
            <person name="Suzuki J."/>
        </authorList>
    </citation>
    <scope>NUCLEOTIDE SEQUENCE</scope>
</reference>
<evidence type="ECO:0000313" key="1">
    <source>
        <dbReference type="EMBL" id="JAT43938.1"/>
    </source>
</evidence>
<organism evidence="1">
    <name type="scientific">Anthurium amnicola</name>
    <dbReference type="NCBI Taxonomy" id="1678845"/>
    <lineage>
        <taxon>Eukaryota</taxon>
        <taxon>Viridiplantae</taxon>
        <taxon>Streptophyta</taxon>
        <taxon>Embryophyta</taxon>
        <taxon>Tracheophyta</taxon>
        <taxon>Spermatophyta</taxon>
        <taxon>Magnoliopsida</taxon>
        <taxon>Liliopsida</taxon>
        <taxon>Araceae</taxon>
        <taxon>Pothoideae</taxon>
        <taxon>Potheae</taxon>
        <taxon>Anthurium</taxon>
    </lineage>
</organism>
<protein>
    <submittedName>
        <fullName evidence="1">Protein translocase subunit SecA</fullName>
    </submittedName>
</protein>
<dbReference type="EMBL" id="GDJX01023998">
    <property type="protein sequence ID" value="JAT43938.1"/>
    <property type="molecule type" value="Transcribed_RNA"/>
</dbReference>
<dbReference type="AlphaFoldDB" id="A0A1D1XNH0"/>
<accession>A0A1D1XNH0</accession>
<gene>
    <name evidence="1" type="primary">secA_42</name>
    <name evidence="1" type="ORF">g.61544</name>
</gene>
<sequence length="118" mass="13363">MFVTNSSIKLSASCKQIKGNPVPVCHKALANYGVWGGSIVCLEPNDPPKRVEHKDLTYRTHSSFFGLRHLLFFILQTWCASKLFILLSSLQSQMMLNLKMSTLRGQRSSHLFLDSSFE</sequence>
<proteinExistence type="predicted"/>
<name>A0A1D1XNH0_9ARAE</name>